<dbReference type="RefSeq" id="WP_204919833.1">
    <property type="nucleotide sequence ID" value="NZ_BAAAQP010000003.1"/>
</dbReference>
<feature type="domain" description="ASCH" evidence="1">
    <location>
        <begin position="13"/>
        <end position="66"/>
    </location>
</feature>
<accession>A0ABS2RPU9</accession>
<dbReference type="SUPFAM" id="SSF88697">
    <property type="entry name" value="PUA domain-like"/>
    <property type="match status" value="1"/>
</dbReference>
<dbReference type="InterPro" id="IPR007374">
    <property type="entry name" value="ASCH_domain"/>
</dbReference>
<sequence length="158" mass="17422">MAQSDSGRVALFSIHPTYAEAILDGRKQVEFRRTRLPADVTHMVIYATAPVQRVVGIVEVEETESSSPRRVWAAFGTVGAIARKAFDSYYAGAATAHAIKVRNPRRLIEPVRLAHLDPNLRPPQSFQYLSRELLSATMGELTSSTVSRPSDRTNNSAV</sequence>
<reference evidence="2 3" key="1">
    <citation type="submission" date="2021-01" db="EMBL/GenBank/DDBJ databases">
        <title>Sequencing the genomes of 1000 actinobacteria strains.</title>
        <authorList>
            <person name="Klenk H.-P."/>
        </authorList>
    </citation>
    <scope>NUCLEOTIDE SEQUENCE [LARGE SCALE GENOMIC DNA]</scope>
    <source>
        <strain evidence="2 3">DSM 18662</strain>
    </source>
</reference>
<evidence type="ECO:0000313" key="2">
    <source>
        <dbReference type="EMBL" id="MBM7800512.1"/>
    </source>
</evidence>
<dbReference type="EMBL" id="JAFBCF010000001">
    <property type="protein sequence ID" value="MBM7800512.1"/>
    <property type="molecule type" value="Genomic_DNA"/>
</dbReference>
<dbReference type="Gene3D" id="2.30.130.30">
    <property type="entry name" value="Hypothetical protein"/>
    <property type="match status" value="1"/>
</dbReference>
<evidence type="ECO:0000313" key="3">
    <source>
        <dbReference type="Proteomes" id="UP000704762"/>
    </source>
</evidence>
<proteinExistence type="predicted"/>
<name>A0ABS2RPU9_9ACTN</name>
<protein>
    <submittedName>
        <fullName evidence="2">Transcriptional regulator</fullName>
    </submittedName>
</protein>
<organism evidence="2 3">
    <name type="scientific">Microlunatus panaciterrae</name>
    <dbReference type="NCBI Taxonomy" id="400768"/>
    <lineage>
        <taxon>Bacteria</taxon>
        <taxon>Bacillati</taxon>
        <taxon>Actinomycetota</taxon>
        <taxon>Actinomycetes</taxon>
        <taxon>Propionibacteriales</taxon>
        <taxon>Propionibacteriaceae</taxon>
        <taxon>Microlunatus</taxon>
    </lineage>
</organism>
<comment type="caution">
    <text evidence="2">The sequence shown here is derived from an EMBL/GenBank/DDBJ whole genome shotgun (WGS) entry which is preliminary data.</text>
</comment>
<dbReference type="Pfam" id="PF04266">
    <property type="entry name" value="ASCH"/>
    <property type="match status" value="1"/>
</dbReference>
<gene>
    <name evidence="2" type="ORF">JOE57_003433</name>
</gene>
<keyword evidence="3" id="KW-1185">Reference proteome</keyword>
<dbReference type="Proteomes" id="UP000704762">
    <property type="component" value="Unassembled WGS sequence"/>
</dbReference>
<evidence type="ECO:0000259" key="1">
    <source>
        <dbReference type="Pfam" id="PF04266"/>
    </source>
</evidence>
<dbReference type="InterPro" id="IPR015947">
    <property type="entry name" value="PUA-like_sf"/>
</dbReference>